<dbReference type="PANTHER" id="PTHR12709:SF5">
    <property type="entry name" value="DNA-DIRECTED RNA POLYMERASE I SUBUNIT RPA43"/>
    <property type="match status" value="1"/>
</dbReference>
<feature type="region of interest" description="Disordered" evidence="5">
    <location>
        <begin position="1"/>
        <end position="45"/>
    </location>
</feature>
<dbReference type="PANTHER" id="PTHR12709">
    <property type="entry name" value="DNA-DIRECTED RNA POLYMERASE II, III"/>
    <property type="match status" value="1"/>
</dbReference>
<dbReference type="Proteomes" id="UP000318582">
    <property type="component" value="Unassembled WGS sequence"/>
</dbReference>
<dbReference type="GO" id="GO:0006352">
    <property type="term" value="P:DNA-templated transcription initiation"/>
    <property type="evidence" value="ECO:0007669"/>
    <property type="project" value="InterPro"/>
</dbReference>
<keyword evidence="4" id="KW-0539">Nucleus</keyword>
<evidence type="ECO:0000313" key="7">
    <source>
        <dbReference type="EMBL" id="TPX55369.1"/>
    </source>
</evidence>
<evidence type="ECO:0000256" key="5">
    <source>
        <dbReference type="SAM" id="MobiDB-lite"/>
    </source>
</evidence>
<dbReference type="AlphaFoldDB" id="A0A507DUE3"/>
<name>A0A507DUE3_9FUNG</name>
<dbReference type="EMBL" id="QEAQ01000113">
    <property type="protein sequence ID" value="TPX55369.1"/>
    <property type="molecule type" value="Genomic_DNA"/>
</dbReference>
<feature type="compositionally biased region" description="Acidic residues" evidence="5">
    <location>
        <begin position="240"/>
        <end position="265"/>
    </location>
</feature>
<dbReference type="InterPro" id="IPR036898">
    <property type="entry name" value="RNA_pol_Rpb7-like_N_sf"/>
</dbReference>
<feature type="compositionally biased region" description="Low complexity" evidence="5">
    <location>
        <begin position="15"/>
        <end position="40"/>
    </location>
</feature>
<comment type="caution">
    <text evidence="7">The sequence shown here is derived from an EMBL/GenBank/DDBJ whole genome shotgun (WGS) entry which is preliminary data.</text>
</comment>
<evidence type="ECO:0000256" key="2">
    <source>
        <dbReference type="ARBA" id="ARBA00022478"/>
    </source>
</evidence>
<protein>
    <recommendedName>
        <fullName evidence="6">RPA43 OB domain-containing protein</fullName>
    </recommendedName>
</protein>
<feature type="domain" description="RPA43 OB" evidence="6">
    <location>
        <begin position="126"/>
        <end position="181"/>
    </location>
</feature>
<organism evidence="7 8">
    <name type="scientific">Powellomyces hirtus</name>
    <dbReference type="NCBI Taxonomy" id="109895"/>
    <lineage>
        <taxon>Eukaryota</taxon>
        <taxon>Fungi</taxon>
        <taxon>Fungi incertae sedis</taxon>
        <taxon>Chytridiomycota</taxon>
        <taxon>Chytridiomycota incertae sedis</taxon>
        <taxon>Chytridiomycetes</taxon>
        <taxon>Spizellomycetales</taxon>
        <taxon>Powellomycetaceae</taxon>
        <taxon>Powellomyces</taxon>
    </lineage>
</organism>
<reference evidence="7 8" key="1">
    <citation type="journal article" date="2019" name="Sci. Rep.">
        <title>Comparative genomics of chytrid fungi reveal insights into the obligate biotrophic and pathogenic lifestyle of Synchytrium endobioticum.</title>
        <authorList>
            <person name="van de Vossenberg B.T.L.H."/>
            <person name="Warris S."/>
            <person name="Nguyen H.D.T."/>
            <person name="van Gent-Pelzer M.P.E."/>
            <person name="Joly D.L."/>
            <person name="van de Geest H.C."/>
            <person name="Bonants P.J.M."/>
            <person name="Smith D.S."/>
            <person name="Levesque C.A."/>
            <person name="van der Lee T.A.J."/>
        </authorList>
    </citation>
    <scope>NUCLEOTIDE SEQUENCE [LARGE SCALE GENOMIC DNA]</scope>
    <source>
        <strain evidence="7 8">CBS 809.83</strain>
    </source>
</reference>
<dbReference type="Pfam" id="PF17875">
    <property type="entry name" value="RPA43_OB"/>
    <property type="match status" value="1"/>
</dbReference>
<dbReference type="InterPro" id="IPR041178">
    <property type="entry name" value="RPA43_OB"/>
</dbReference>
<sequence>MSPSQEKTNKRKSSSKTSGSTPVKPSTTTTTLSSQSQTPSPHAPPTSFHAIITKIHMHLAPAFVSNPLKGVHEYLSRFLMRHVEELDGVVLSYSPKVTILDESARVIDDSPFCHFYVKVTFWVFRPKVDAPIIGVVNKVSNDHIGLLVHGIFNASIPSDKIRRNEFRYSEEEEAWKQPQSDNSSSSSVVVLGVGAVVRFTVVELIKANEMLTMVGSLVADPDNTGVIVSDTLPPAPMPAYEEEGEGEMEGEAGEADAMELSVEES</sequence>
<keyword evidence="8" id="KW-1185">Reference proteome</keyword>
<gene>
    <name evidence="7" type="ORF">PhCBS80983_g05376</name>
</gene>
<evidence type="ECO:0000256" key="3">
    <source>
        <dbReference type="ARBA" id="ARBA00023163"/>
    </source>
</evidence>
<feature type="region of interest" description="Disordered" evidence="5">
    <location>
        <begin position="228"/>
        <end position="265"/>
    </location>
</feature>
<dbReference type="GO" id="GO:0006362">
    <property type="term" value="P:transcription elongation by RNA polymerase I"/>
    <property type="evidence" value="ECO:0007669"/>
    <property type="project" value="TreeGrafter"/>
</dbReference>
<accession>A0A507DUE3</accession>
<evidence type="ECO:0000256" key="4">
    <source>
        <dbReference type="ARBA" id="ARBA00023242"/>
    </source>
</evidence>
<dbReference type="Gene3D" id="3.30.1490.120">
    <property type="entry name" value="RNA polymerase Rpb7-like, N-terminal domain"/>
    <property type="match status" value="1"/>
</dbReference>
<evidence type="ECO:0000313" key="8">
    <source>
        <dbReference type="Proteomes" id="UP000318582"/>
    </source>
</evidence>
<comment type="subcellular location">
    <subcellularLocation>
        <location evidence="1">Nucleus</location>
    </subcellularLocation>
</comment>
<evidence type="ECO:0000256" key="1">
    <source>
        <dbReference type="ARBA" id="ARBA00004123"/>
    </source>
</evidence>
<evidence type="ECO:0000259" key="6">
    <source>
        <dbReference type="Pfam" id="PF17875"/>
    </source>
</evidence>
<keyword evidence="2" id="KW-0240">DNA-directed RNA polymerase</keyword>
<dbReference type="STRING" id="109895.A0A507DUE3"/>
<dbReference type="InterPro" id="IPR045113">
    <property type="entry name" value="Rpb7-like"/>
</dbReference>
<dbReference type="Gene3D" id="2.40.50.1060">
    <property type="match status" value="1"/>
</dbReference>
<keyword evidence="3" id="KW-0804">Transcription</keyword>
<dbReference type="GO" id="GO:0005736">
    <property type="term" value="C:RNA polymerase I complex"/>
    <property type="evidence" value="ECO:0007669"/>
    <property type="project" value="TreeGrafter"/>
</dbReference>
<proteinExistence type="predicted"/>